<evidence type="ECO:0000259" key="2">
    <source>
        <dbReference type="SMART" id="SM00280"/>
    </source>
</evidence>
<dbReference type="Pfam" id="PF00050">
    <property type="entry name" value="Kazal_1"/>
    <property type="match status" value="1"/>
</dbReference>
<dbReference type="Proteomes" id="UP000688947">
    <property type="component" value="Unassembled WGS sequence"/>
</dbReference>
<dbReference type="OrthoDB" id="102020at2759"/>
<dbReference type="CDD" id="cd00104">
    <property type="entry name" value="KAZAL_FS"/>
    <property type="match status" value="1"/>
</dbReference>
<dbReference type="VEuPathDB" id="FungiDB:PC110_g12255"/>
<feature type="domain" description="Kazal-like" evidence="2">
    <location>
        <begin position="66"/>
        <end position="110"/>
    </location>
</feature>
<name>A0A8T1TKW2_9STRA</name>
<gene>
    <name evidence="3" type="ORF">JG687_00019220</name>
</gene>
<comment type="caution">
    <text evidence="3">The sequence shown here is derived from an EMBL/GenBank/DDBJ whole genome shotgun (WGS) entry which is preliminary data.</text>
</comment>
<proteinExistence type="predicted"/>
<feature type="signal peptide" evidence="1">
    <location>
        <begin position="1"/>
        <end position="19"/>
    </location>
</feature>
<reference evidence="3" key="1">
    <citation type="submission" date="2021-01" db="EMBL/GenBank/DDBJ databases">
        <title>Phytophthora aleatoria, a newly-described species from Pinus radiata is distinct from Phytophthora cactorum isolates based on comparative genomics.</title>
        <authorList>
            <person name="Mcdougal R."/>
            <person name="Panda P."/>
            <person name="Williams N."/>
            <person name="Studholme D.J."/>
        </authorList>
    </citation>
    <scope>NUCLEOTIDE SEQUENCE</scope>
    <source>
        <strain evidence="3">NZFS 3830</strain>
    </source>
</reference>
<evidence type="ECO:0000313" key="3">
    <source>
        <dbReference type="EMBL" id="KAG6942171.1"/>
    </source>
</evidence>
<feature type="chain" id="PRO_5035829793" description="Kazal-like domain-containing protein" evidence="1">
    <location>
        <begin position="20"/>
        <end position="174"/>
    </location>
</feature>
<organism evidence="3 4">
    <name type="scientific">Phytophthora cactorum</name>
    <dbReference type="NCBI Taxonomy" id="29920"/>
    <lineage>
        <taxon>Eukaryota</taxon>
        <taxon>Sar</taxon>
        <taxon>Stramenopiles</taxon>
        <taxon>Oomycota</taxon>
        <taxon>Peronosporomycetes</taxon>
        <taxon>Peronosporales</taxon>
        <taxon>Peronosporaceae</taxon>
        <taxon>Phytophthora</taxon>
    </lineage>
</organism>
<dbReference type="SMART" id="SM00280">
    <property type="entry name" value="KAZAL"/>
    <property type="match status" value="1"/>
</dbReference>
<accession>A0A8T1TKW2</accession>
<sequence length="174" mass="18261">MKLQSLLPLMVTAIATVRAGNPAYLRGADSDPASGTKQFDFSDVNQADQTEQATLSLDGSGSGSDACPEKCPMDFQPVKDKNGVEYLNKCLLRLAECTDSSVLASSDMADVRGMFGSLEGTVELAGSGSNEHTVMDIGLLEMFGGKEGATRKRTGPADFLNAAASPMKVFGDKP</sequence>
<evidence type="ECO:0000313" key="4">
    <source>
        <dbReference type="Proteomes" id="UP000688947"/>
    </source>
</evidence>
<protein>
    <recommendedName>
        <fullName evidence="2">Kazal-like domain-containing protein</fullName>
    </recommendedName>
</protein>
<dbReference type="AlphaFoldDB" id="A0A8T1TKW2"/>
<evidence type="ECO:0000256" key="1">
    <source>
        <dbReference type="SAM" id="SignalP"/>
    </source>
</evidence>
<dbReference type="InterPro" id="IPR002350">
    <property type="entry name" value="Kazal_dom"/>
</dbReference>
<dbReference type="EMBL" id="JAENGZ010003106">
    <property type="protein sequence ID" value="KAG6942171.1"/>
    <property type="molecule type" value="Genomic_DNA"/>
</dbReference>
<keyword evidence="1" id="KW-0732">Signal</keyword>